<evidence type="ECO:0000259" key="6">
    <source>
        <dbReference type="Pfam" id="PF04138"/>
    </source>
</evidence>
<feature type="transmembrane region" description="Helical" evidence="5">
    <location>
        <begin position="26"/>
        <end position="45"/>
    </location>
</feature>
<dbReference type="AlphaFoldDB" id="A0A426JYR7"/>
<evidence type="ECO:0000256" key="5">
    <source>
        <dbReference type="SAM" id="Phobius"/>
    </source>
</evidence>
<dbReference type="GO" id="GO:0016020">
    <property type="term" value="C:membrane"/>
    <property type="evidence" value="ECO:0007669"/>
    <property type="project" value="UniProtKB-SubCell"/>
</dbReference>
<keyword evidence="2 5" id="KW-0812">Transmembrane</keyword>
<accession>A0A426JYR7</accession>
<evidence type="ECO:0000256" key="4">
    <source>
        <dbReference type="ARBA" id="ARBA00023136"/>
    </source>
</evidence>
<organism evidence="7 8">
    <name type="scientific">Saccharopolyspora rhizosphaerae</name>
    <dbReference type="NCBI Taxonomy" id="2492662"/>
    <lineage>
        <taxon>Bacteria</taxon>
        <taxon>Bacillati</taxon>
        <taxon>Actinomycetota</taxon>
        <taxon>Actinomycetes</taxon>
        <taxon>Pseudonocardiales</taxon>
        <taxon>Pseudonocardiaceae</taxon>
        <taxon>Saccharopolyspora</taxon>
    </lineage>
</organism>
<protein>
    <submittedName>
        <fullName evidence="7">GtrA family protein</fullName>
    </submittedName>
</protein>
<keyword evidence="8" id="KW-1185">Reference proteome</keyword>
<dbReference type="GO" id="GO:0000271">
    <property type="term" value="P:polysaccharide biosynthetic process"/>
    <property type="evidence" value="ECO:0007669"/>
    <property type="project" value="InterPro"/>
</dbReference>
<evidence type="ECO:0000256" key="3">
    <source>
        <dbReference type="ARBA" id="ARBA00022989"/>
    </source>
</evidence>
<dbReference type="EMBL" id="RSAA01000007">
    <property type="protein sequence ID" value="RRO18375.1"/>
    <property type="molecule type" value="Genomic_DNA"/>
</dbReference>
<evidence type="ECO:0000256" key="1">
    <source>
        <dbReference type="ARBA" id="ARBA00004141"/>
    </source>
</evidence>
<dbReference type="InterPro" id="IPR007267">
    <property type="entry name" value="GtrA_DPMS_TM"/>
</dbReference>
<sequence length="158" mass="16897">MNFSGGHVAQPTITGRARYWRLISRFAAASVVATVISQLVFLLSYSLGATPVVSTVLAWLAGAIPNFALNRRTWGGGGREALRGELLRYGVISVGTALLAAGATHLAEIIATGAFPHTRPAQVAVVWGAFVGTYAVMFVVKFVLIDKLVFTRRPQQAR</sequence>
<feature type="domain" description="GtrA/DPMS transmembrane" evidence="6">
    <location>
        <begin position="25"/>
        <end position="150"/>
    </location>
</feature>
<evidence type="ECO:0000256" key="2">
    <source>
        <dbReference type="ARBA" id="ARBA00022692"/>
    </source>
</evidence>
<keyword evidence="3 5" id="KW-1133">Transmembrane helix</keyword>
<comment type="subcellular location">
    <subcellularLocation>
        <location evidence="1">Membrane</location>
        <topology evidence="1">Multi-pass membrane protein</topology>
    </subcellularLocation>
</comment>
<evidence type="ECO:0000313" key="7">
    <source>
        <dbReference type="EMBL" id="RRO18375.1"/>
    </source>
</evidence>
<evidence type="ECO:0000313" key="8">
    <source>
        <dbReference type="Proteomes" id="UP000274515"/>
    </source>
</evidence>
<dbReference type="OrthoDB" id="5185562at2"/>
<feature type="transmembrane region" description="Helical" evidence="5">
    <location>
        <begin position="51"/>
        <end position="69"/>
    </location>
</feature>
<keyword evidence="4 5" id="KW-0472">Membrane</keyword>
<gene>
    <name evidence="7" type="ORF">EIL87_09120</name>
</gene>
<dbReference type="Proteomes" id="UP000274515">
    <property type="component" value="Unassembled WGS sequence"/>
</dbReference>
<name>A0A426JYR7_9PSEU</name>
<comment type="caution">
    <text evidence="7">The sequence shown here is derived from an EMBL/GenBank/DDBJ whole genome shotgun (WGS) entry which is preliminary data.</text>
</comment>
<proteinExistence type="predicted"/>
<dbReference type="Pfam" id="PF04138">
    <property type="entry name" value="GtrA_DPMS_TM"/>
    <property type="match status" value="1"/>
</dbReference>
<feature type="transmembrane region" description="Helical" evidence="5">
    <location>
        <begin position="123"/>
        <end position="144"/>
    </location>
</feature>
<feature type="transmembrane region" description="Helical" evidence="5">
    <location>
        <begin position="89"/>
        <end position="111"/>
    </location>
</feature>
<reference evidence="7 8" key="1">
    <citation type="submission" date="2018-11" db="EMBL/GenBank/DDBJ databases">
        <title>Saccharopolyspora rhizosphaerae sp. nov., an actinomycete isolated from rhizosphere soil in Thailand.</title>
        <authorList>
            <person name="Intra B."/>
            <person name="Euanorasetr J."/>
            <person name="Take A."/>
            <person name="Inahashi Y."/>
            <person name="Mori M."/>
            <person name="Panbangred W."/>
            <person name="Matsumoto A."/>
        </authorList>
    </citation>
    <scope>NUCLEOTIDE SEQUENCE [LARGE SCALE GENOMIC DNA]</scope>
    <source>
        <strain evidence="7 8">H219</strain>
    </source>
</reference>